<dbReference type="EMBL" id="JAHGAV010002650">
    <property type="protein sequence ID" value="KAG6921128.1"/>
    <property type="molecule type" value="Genomic_DNA"/>
</dbReference>
<feature type="non-terminal residue" evidence="2">
    <location>
        <position position="1"/>
    </location>
</feature>
<dbReference type="AlphaFoldDB" id="A0A8T1RX06"/>
<feature type="compositionally biased region" description="Low complexity" evidence="1">
    <location>
        <begin position="103"/>
        <end position="115"/>
    </location>
</feature>
<dbReference type="PANTHER" id="PTHR15829">
    <property type="entry name" value="PROTEIN KINASE PKN/PRK1, EFFECTOR"/>
    <property type="match status" value="1"/>
</dbReference>
<feature type="region of interest" description="Disordered" evidence="1">
    <location>
        <begin position="1"/>
        <end position="51"/>
    </location>
</feature>
<reference evidence="2 3" key="1">
    <citation type="journal article" date="2020" name="G3 (Bethesda)">
        <title>Draft Genome of the Common Snapping Turtle, Chelydra serpentina, a Model for Phenotypic Plasticity in Reptiles.</title>
        <authorList>
            <person name="Das D."/>
            <person name="Singh S.K."/>
            <person name="Bierstedt J."/>
            <person name="Erickson A."/>
            <person name="Galli G.L.J."/>
            <person name="Crossley D.A. 2nd"/>
            <person name="Rhen T."/>
        </authorList>
    </citation>
    <scope>NUCLEOTIDE SEQUENCE [LARGE SCALE GENOMIC DNA]</scope>
    <source>
        <strain evidence="2">KW</strain>
    </source>
</reference>
<dbReference type="SUPFAM" id="SSF48371">
    <property type="entry name" value="ARM repeat"/>
    <property type="match status" value="1"/>
</dbReference>
<feature type="compositionally biased region" description="Polar residues" evidence="1">
    <location>
        <begin position="122"/>
        <end position="134"/>
    </location>
</feature>
<gene>
    <name evidence="2" type="ORF">G0U57_010142</name>
</gene>
<feature type="region of interest" description="Disordered" evidence="1">
    <location>
        <begin position="411"/>
        <end position="430"/>
    </location>
</feature>
<sequence length="430" mass="46679">REPAAPTQCAHSSSSHRAQGPRPWGHDMGPSWAAAAGPAQPPHLTVPSPQHKQGVFLSRASSISLTVEHALESFSFLNSSDMDDSEGSEEEGGSRSERRAGRARAAGGALGGCEAAAEDTGTCGSSESSSDPMSTGNEFLDRAVVLHLGHCSCLLLKLGTFGPLRCREMYALDKLMREAQVLEIVCQLTEEKSGAANAAAEVVQFSTRKDGVLAFWDRCVEQPNVYTCPVERFLRVLSAQYAAPMAERQPGLADSVCVKLVEDVLARRLPRRPGSSQGEQLTIFQYWSHFESLPMSTLDAYVMELAEEVLLAQNLNSDDQDVVLKALKRVPESRLRKDGLKAMSSLLIEGNSKVVSAVSAQLRSLAENPRFRERALVWYLEQLEDEEAQTRIASCAALGCLRVSAAPAPRLHGVDGDEQLPRPGPSRRWA</sequence>
<protein>
    <submittedName>
        <fullName evidence="2">Rho family-interacting cell polarization regulator 1-like</fullName>
    </submittedName>
</protein>
<dbReference type="InterPro" id="IPR016024">
    <property type="entry name" value="ARM-type_fold"/>
</dbReference>
<dbReference type="OrthoDB" id="9999654at2759"/>
<proteinExistence type="predicted"/>
<dbReference type="InterPro" id="IPR026136">
    <property type="entry name" value="RIPOR3"/>
</dbReference>
<feature type="region of interest" description="Disordered" evidence="1">
    <location>
        <begin position="78"/>
        <end position="134"/>
    </location>
</feature>
<dbReference type="GO" id="GO:0005737">
    <property type="term" value="C:cytoplasm"/>
    <property type="evidence" value="ECO:0007669"/>
    <property type="project" value="TreeGrafter"/>
</dbReference>
<keyword evidence="3" id="KW-1185">Reference proteome</keyword>
<evidence type="ECO:0000313" key="2">
    <source>
        <dbReference type="EMBL" id="KAG6921128.1"/>
    </source>
</evidence>
<evidence type="ECO:0000256" key="1">
    <source>
        <dbReference type="SAM" id="MobiDB-lite"/>
    </source>
</evidence>
<dbReference type="PANTHER" id="PTHR15829:SF1">
    <property type="entry name" value="RHO FAMILY-INTERACTING CELL POLARIZATION REGULATOR 1"/>
    <property type="match status" value="1"/>
</dbReference>
<organism evidence="2 3">
    <name type="scientific">Chelydra serpentina</name>
    <name type="common">Snapping turtle</name>
    <name type="synonym">Testudo serpentina</name>
    <dbReference type="NCBI Taxonomy" id="8475"/>
    <lineage>
        <taxon>Eukaryota</taxon>
        <taxon>Metazoa</taxon>
        <taxon>Chordata</taxon>
        <taxon>Craniata</taxon>
        <taxon>Vertebrata</taxon>
        <taxon>Euteleostomi</taxon>
        <taxon>Archelosauria</taxon>
        <taxon>Testudinata</taxon>
        <taxon>Testudines</taxon>
        <taxon>Cryptodira</taxon>
        <taxon>Durocryptodira</taxon>
        <taxon>Americhelydia</taxon>
        <taxon>Chelydroidea</taxon>
        <taxon>Chelydridae</taxon>
        <taxon>Chelydra</taxon>
    </lineage>
</organism>
<evidence type="ECO:0000313" key="3">
    <source>
        <dbReference type="Proteomes" id="UP000765507"/>
    </source>
</evidence>
<comment type="caution">
    <text evidence="2">The sequence shown here is derived from an EMBL/GenBank/DDBJ whole genome shotgun (WGS) entry which is preliminary data.</text>
</comment>
<accession>A0A8T1RX06</accession>
<feature type="compositionally biased region" description="Acidic residues" evidence="1">
    <location>
        <begin position="81"/>
        <end position="91"/>
    </location>
</feature>
<feature type="non-terminal residue" evidence="2">
    <location>
        <position position="430"/>
    </location>
</feature>
<name>A0A8T1RX06_CHESE</name>
<dbReference type="Proteomes" id="UP000765507">
    <property type="component" value="Unassembled WGS sequence"/>
</dbReference>